<keyword evidence="2" id="KW-1185">Reference proteome</keyword>
<dbReference type="AlphaFoldDB" id="U4L505"/>
<evidence type="ECO:0000313" key="1">
    <source>
        <dbReference type="EMBL" id="CCX12142.1"/>
    </source>
</evidence>
<evidence type="ECO:0000313" key="2">
    <source>
        <dbReference type="Proteomes" id="UP000018144"/>
    </source>
</evidence>
<sequence length="121" mass="14303">MEGRRLLRFVTKRHVVGRVIQIAIRSSRPPTSKLSHTSIYHPPHVKLFLLRTQDTLYNVTNHRSLRSHLSYSCTNQTRCYPMKTLRHESGDQDPHDGCWFVKHHRVMMDILYLKNQTPNVD</sequence>
<name>U4L505_PYROM</name>
<organism evidence="1 2">
    <name type="scientific">Pyronema omphalodes (strain CBS 100304)</name>
    <name type="common">Pyronema confluens</name>
    <dbReference type="NCBI Taxonomy" id="1076935"/>
    <lineage>
        <taxon>Eukaryota</taxon>
        <taxon>Fungi</taxon>
        <taxon>Dikarya</taxon>
        <taxon>Ascomycota</taxon>
        <taxon>Pezizomycotina</taxon>
        <taxon>Pezizomycetes</taxon>
        <taxon>Pezizales</taxon>
        <taxon>Pyronemataceae</taxon>
        <taxon>Pyronema</taxon>
    </lineage>
</organism>
<reference evidence="1 2" key="1">
    <citation type="journal article" date="2013" name="PLoS Genet.">
        <title>The genome and development-dependent transcriptomes of Pyronema confluens: a window into fungal evolution.</title>
        <authorList>
            <person name="Traeger S."/>
            <person name="Altegoer F."/>
            <person name="Freitag M."/>
            <person name="Gabaldon T."/>
            <person name="Kempken F."/>
            <person name="Kumar A."/>
            <person name="Marcet-Houben M."/>
            <person name="Poggeler S."/>
            <person name="Stajich J.E."/>
            <person name="Nowrousian M."/>
        </authorList>
    </citation>
    <scope>NUCLEOTIDE SEQUENCE [LARGE SCALE GENOMIC DNA]</scope>
    <source>
        <strain evidence="2">CBS 100304</strain>
        <tissue evidence="1">Vegetative mycelium</tissue>
    </source>
</reference>
<protein>
    <submittedName>
        <fullName evidence="1">Uncharacterized protein</fullName>
    </submittedName>
</protein>
<gene>
    <name evidence="1" type="ORF">PCON_11736</name>
</gene>
<proteinExistence type="predicted"/>
<accession>U4L505</accession>
<dbReference type="Proteomes" id="UP000018144">
    <property type="component" value="Unassembled WGS sequence"/>
</dbReference>
<dbReference type="EMBL" id="HF935680">
    <property type="protein sequence ID" value="CCX12142.1"/>
    <property type="molecule type" value="Genomic_DNA"/>
</dbReference>